<dbReference type="SUPFAM" id="SSF51971">
    <property type="entry name" value="Nucleotide-binding domain"/>
    <property type="match status" value="1"/>
</dbReference>
<evidence type="ECO:0000256" key="2">
    <source>
        <dbReference type="ARBA" id="ARBA00006730"/>
    </source>
</evidence>
<comment type="similarity">
    <text evidence="2">Belongs to the DAMOX/DASOX family.</text>
</comment>
<keyword evidence="5" id="KW-0560">Oxidoreductase</keyword>
<evidence type="ECO:0000256" key="5">
    <source>
        <dbReference type="ARBA" id="ARBA00023002"/>
    </source>
</evidence>
<evidence type="ECO:0000256" key="3">
    <source>
        <dbReference type="ARBA" id="ARBA00022630"/>
    </source>
</evidence>
<evidence type="ECO:0000256" key="8">
    <source>
        <dbReference type="ARBA" id="ARBA00049547"/>
    </source>
</evidence>
<comment type="catalytic activity">
    <reaction evidence="8">
        <text>a D-alpha-amino acid + O2 + H2O = a 2-oxocarboxylate + H2O2 + NH4(+)</text>
        <dbReference type="Rhea" id="RHEA:21816"/>
        <dbReference type="ChEBI" id="CHEBI:15377"/>
        <dbReference type="ChEBI" id="CHEBI:15379"/>
        <dbReference type="ChEBI" id="CHEBI:16240"/>
        <dbReference type="ChEBI" id="CHEBI:28938"/>
        <dbReference type="ChEBI" id="CHEBI:35179"/>
        <dbReference type="ChEBI" id="CHEBI:59871"/>
        <dbReference type="EC" id="1.4.3.3"/>
    </reaction>
    <physiologicalReaction direction="left-to-right" evidence="8">
        <dbReference type="Rhea" id="RHEA:21817"/>
    </physiologicalReaction>
</comment>
<dbReference type="EC" id="1.4.3.3" evidence="6"/>
<protein>
    <recommendedName>
        <fullName evidence="7">D-amino-acid oxidase</fullName>
        <ecNumber evidence="6">1.4.3.3</ecNumber>
    </recommendedName>
</protein>
<keyword evidence="11" id="KW-1185">Reference proteome</keyword>
<evidence type="ECO:0000256" key="7">
    <source>
        <dbReference type="ARBA" id="ARBA00039751"/>
    </source>
</evidence>
<comment type="caution">
    <text evidence="10">The sequence shown here is derived from an EMBL/GenBank/DDBJ whole genome shotgun (WGS) entry which is preliminary data.</text>
</comment>
<keyword evidence="4" id="KW-0274">FAD</keyword>
<dbReference type="PANTHER" id="PTHR11530:SF11">
    <property type="entry name" value="D-ASPARTATE OXIDASE"/>
    <property type="match status" value="1"/>
</dbReference>
<dbReference type="EMBL" id="JAOWKX010000009">
    <property type="protein sequence ID" value="MCV2886223.1"/>
    <property type="molecule type" value="Genomic_DNA"/>
</dbReference>
<dbReference type="Proteomes" id="UP001652504">
    <property type="component" value="Unassembled WGS sequence"/>
</dbReference>
<sequence length="368" mass="40355">MTVKVGVIGAGICGRSVALMLRHIAAVSHTRMRISLFDGQGVGPHALMNCPSAVAAGMLAPYSEASVSHKWLIEAGSRALALWPSWVEQLDRPSLLSQSGTAVVAHPQDKRELHDFSDRLMQVEEGDMSCLAPLPQSLTSQFAGRFNDALFLHEEAHVNVPDLLTIMADRISDAANIDSHCMAVQSIDQELAVVTLGNGERITFDYLIDCRGLGAKSDHPDLRGVRGEVLTVHAPEVNYEHMIRLMHPRYCLYLVPRPDNVYVLGATMLESEDKGPVTVRSALELLSALYSIDKGFSEACVLSMRAECRPAFPDNQPRIATFGRTITINGLYRHGILLSPLAAQVASRTLLHAIDERAVWHKESRIPL</sequence>
<evidence type="ECO:0000256" key="1">
    <source>
        <dbReference type="ARBA" id="ARBA00001974"/>
    </source>
</evidence>
<dbReference type="PANTHER" id="PTHR11530">
    <property type="entry name" value="D-AMINO ACID OXIDASE"/>
    <property type="match status" value="1"/>
</dbReference>
<keyword evidence="3" id="KW-0285">Flavoprotein</keyword>
<proteinExistence type="inferred from homology"/>
<dbReference type="InterPro" id="IPR023209">
    <property type="entry name" value="DAO"/>
</dbReference>
<organism evidence="10 11">
    <name type="scientific">Fluctibacter corallii</name>
    <dbReference type="NCBI Taxonomy" id="2984329"/>
    <lineage>
        <taxon>Bacteria</taxon>
        <taxon>Pseudomonadati</taxon>
        <taxon>Pseudomonadota</taxon>
        <taxon>Gammaproteobacteria</taxon>
        <taxon>Alteromonadales</taxon>
        <taxon>Alteromonadaceae</taxon>
        <taxon>Fluctibacter</taxon>
    </lineage>
</organism>
<gene>
    <name evidence="10" type="ORF">OE749_16135</name>
</gene>
<dbReference type="InterPro" id="IPR036188">
    <property type="entry name" value="FAD/NAD-bd_sf"/>
</dbReference>
<dbReference type="Gene3D" id="3.30.9.10">
    <property type="entry name" value="D-Amino Acid Oxidase, subunit A, domain 2"/>
    <property type="match status" value="1"/>
</dbReference>
<comment type="cofactor">
    <cofactor evidence="1">
        <name>FAD</name>
        <dbReference type="ChEBI" id="CHEBI:57692"/>
    </cofactor>
</comment>
<evidence type="ECO:0000259" key="9">
    <source>
        <dbReference type="Pfam" id="PF01266"/>
    </source>
</evidence>
<accession>A0ABT3AC04</accession>
<dbReference type="SUPFAM" id="SSF54373">
    <property type="entry name" value="FAD-linked reductases, C-terminal domain"/>
    <property type="match status" value="1"/>
</dbReference>
<dbReference type="Pfam" id="PF01266">
    <property type="entry name" value="DAO"/>
    <property type="match status" value="1"/>
</dbReference>
<reference evidence="10 11" key="1">
    <citation type="submission" date="2022-10" db="EMBL/GenBank/DDBJ databases">
        <title>Aestuariibacter sp. AA17 isolated from Montipora capitata coral fragment.</title>
        <authorList>
            <person name="Emsley S.A."/>
            <person name="Pfannmuller K.M."/>
            <person name="Loughran R.M."/>
            <person name="Shlafstein M."/>
            <person name="Papke E."/>
            <person name="Saw J.H."/>
            <person name="Ushijima B."/>
            <person name="Videau P."/>
        </authorList>
    </citation>
    <scope>NUCLEOTIDE SEQUENCE [LARGE SCALE GENOMIC DNA]</scope>
    <source>
        <strain evidence="10 11">AA17</strain>
    </source>
</reference>
<evidence type="ECO:0000313" key="10">
    <source>
        <dbReference type="EMBL" id="MCV2886223.1"/>
    </source>
</evidence>
<dbReference type="RefSeq" id="WP_263713509.1">
    <property type="nucleotide sequence ID" value="NZ_JAOWKX010000009.1"/>
</dbReference>
<evidence type="ECO:0000313" key="11">
    <source>
        <dbReference type="Proteomes" id="UP001652504"/>
    </source>
</evidence>
<evidence type="ECO:0000256" key="6">
    <source>
        <dbReference type="ARBA" id="ARBA00039101"/>
    </source>
</evidence>
<dbReference type="InterPro" id="IPR006076">
    <property type="entry name" value="FAD-dep_OxRdtase"/>
</dbReference>
<name>A0ABT3AC04_9ALTE</name>
<dbReference type="Gene3D" id="3.50.50.60">
    <property type="entry name" value="FAD/NAD(P)-binding domain"/>
    <property type="match status" value="1"/>
</dbReference>
<feature type="domain" description="FAD dependent oxidoreductase" evidence="9">
    <location>
        <begin position="5"/>
        <end position="346"/>
    </location>
</feature>
<evidence type="ECO:0000256" key="4">
    <source>
        <dbReference type="ARBA" id="ARBA00022827"/>
    </source>
</evidence>